<sequence length="69" mass="7820">MSAVENGSFGDFKQLSENLFELRFFFAAGLRIYYTVRQNQIVLLLVGGDKSTQSKDIEAASRLIDELEE</sequence>
<protein>
    <submittedName>
        <fullName evidence="1">Addiction module killer protein</fullName>
    </submittedName>
</protein>
<dbReference type="PANTHER" id="PTHR41791">
    <property type="entry name" value="SSL7039 PROTEIN"/>
    <property type="match status" value="1"/>
</dbReference>
<comment type="caution">
    <text evidence="1">The sequence shown here is derived from an EMBL/GenBank/DDBJ whole genome shotgun (WGS) entry which is preliminary data.</text>
</comment>
<dbReference type="InterPro" id="IPR009241">
    <property type="entry name" value="HigB-like"/>
</dbReference>
<dbReference type="NCBIfam" id="TIGR02683">
    <property type="entry name" value="upstrm_HI1419"/>
    <property type="match status" value="1"/>
</dbReference>
<proteinExistence type="predicted"/>
<dbReference type="Pfam" id="PF05973">
    <property type="entry name" value="Gp49"/>
    <property type="match status" value="1"/>
</dbReference>
<name>A0A521G5D0_9BACT</name>
<dbReference type="PIRSF" id="PIRSF028744">
    <property type="entry name" value="Addict_mod_HI1419"/>
    <property type="match status" value="1"/>
</dbReference>
<reference evidence="1" key="1">
    <citation type="submission" date="2017-07" db="EMBL/GenBank/DDBJ databases">
        <title>The cable genome - Insights into the physiology and evolution of filamentous bacteria capable of sulfide oxidation via long distance electron transfer.</title>
        <authorList>
            <person name="Thorup C."/>
            <person name="Bjerg J.T."/>
            <person name="Schreiber L."/>
            <person name="Nielsen L.P."/>
            <person name="Kjeldsen K.U."/>
            <person name="Boesen T."/>
            <person name="Boggild A."/>
            <person name="Meysman F."/>
            <person name="Geelhoed J."/>
            <person name="Schramm A."/>
        </authorList>
    </citation>
    <scope>NUCLEOTIDE SEQUENCE [LARGE SCALE GENOMIC DNA]</scope>
    <source>
        <strain evidence="1">GS</strain>
    </source>
</reference>
<dbReference type="AlphaFoldDB" id="A0A521G5D0"/>
<dbReference type="EMBL" id="NQJD01000001">
    <property type="protein sequence ID" value="TAA76111.1"/>
    <property type="molecule type" value="Genomic_DNA"/>
</dbReference>
<organism evidence="1 2">
    <name type="scientific">Candidatus Electronema aureum</name>
    <dbReference type="NCBI Taxonomy" id="2005002"/>
    <lineage>
        <taxon>Bacteria</taxon>
        <taxon>Pseudomonadati</taxon>
        <taxon>Thermodesulfobacteriota</taxon>
        <taxon>Desulfobulbia</taxon>
        <taxon>Desulfobulbales</taxon>
        <taxon>Desulfobulbaceae</taxon>
        <taxon>Candidatus Electronema</taxon>
    </lineage>
</organism>
<gene>
    <name evidence="1" type="ORF">CDV28_1015</name>
</gene>
<evidence type="ECO:0000313" key="2">
    <source>
        <dbReference type="Proteomes" id="UP000316238"/>
    </source>
</evidence>
<accession>A0A521G5D0</accession>
<dbReference type="Proteomes" id="UP000316238">
    <property type="component" value="Unassembled WGS sequence"/>
</dbReference>
<dbReference type="InterPro" id="IPR014056">
    <property type="entry name" value="TypeIITA-like_toxin_pred"/>
</dbReference>
<dbReference type="PANTHER" id="PTHR41791:SF1">
    <property type="entry name" value="SSL7039 PROTEIN"/>
    <property type="match status" value="1"/>
</dbReference>
<keyword evidence="2" id="KW-1185">Reference proteome</keyword>
<evidence type="ECO:0000313" key="1">
    <source>
        <dbReference type="EMBL" id="TAA76111.1"/>
    </source>
</evidence>